<dbReference type="SUPFAM" id="SSF52540">
    <property type="entry name" value="P-loop containing nucleoside triphosphate hydrolases"/>
    <property type="match status" value="1"/>
</dbReference>
<dbReference type="InterPro" id="IPR027417">
    <property type="entry name" value="P-loop_NTPase"/>
</dbReference>
<evidence type="ECO:0000313" key="2">
    <source>
        <dbReference type="Proteomes" id="UP000324358"/>
    </source>
</evidence>
<dbReference type="OrthoDB" id="5432096at2"/>
<comment type="caution">
    <text evidence="1">The sequence shown here is derived from an EMBL/GenBank/DDBJ whole genome shotgun (WGS) entry which is preliminary data.</text>
</comment>
<dbReference type="EMBL" id="VSKL01000006">
    <property type="protein sequence ID" value="TYB71615.1"/>
    <property type="molecule type" value="Genomic_DNA"/>
</dbReference>
<dbReference type="InterPro" id="IPR051135">
    <property type="entry name" value="Gal/GlcNAc/GalNAc_ST"/>
</dbReference>
<reference evidence="1 2" key="1">
    <citation type="submission" date="2019-08" db="EMBL/GenBank/DDBJ databases">
        <title>Genomes of Antarctic Bizionia species.</title>
        <authorList>
            <person name="Bowman J.P."/>
        </authorList>
    </citation>
    <scope>NUCLEOTIDE SEQUENCE [LARGE SCALE GENOMIC DNA]</scope>
    <source>
        <strain evidence="1 2">APA-1</strain>
    </source>
</reference>
<keyword evidence="2" id="KW-1185">Reference proteome</keyword>
<evidence type="ECO:0000313" key="1">
    <source>
        <dbReference type="EMBL" id="TYB71615.1"/>
    </source>
</evidence>
<protein>
    <submittedName>
        <fullName evidence="1">Sulfotransferase family protein</fullName>
    </submittedName>
</protein>
<gene>
    <name evidence="1" type="ORF">ES675_13765</name>
</gene>
<organism evidence="1 2">
    <name type="scientific">Bizionia algoritergicola</name>
    <dbReference type="NCBI Taxonomy" id="291187"/>
    <lineage>
        <taxon>Bacteria</taxon>
        <taxon>Pseudomonadati</taxon>
        <taxon>Bacteroidota</taxon>
        <taxon>Flavobacteriia</taxon>
        <taxon>Flavobacteriales</taxon>
        <taxon>Flavobacteriaceae</taxon>
        <taxon>Bizionia</taxon>
    </lineage>
</organism>
<dbReference type="GO" id="GO:0006790">
    <property type="term" value="P:sulfur compound metabolic process"/>
    <property type="evidence" value="ECO:0007669"/>
    <property type="project" value="TreeGrafter"/>
</dbReference>
<sequence length="292" mass="34500">MTRNQFFIYGNPRSGSSLLRLLLNSHSKICVPPECGFYHWLASKYGSWNQSNLNPIDIDNYIDDLQNSKKFETWLLPSSLIRKVIDDNRPQDYNALSTCVYLSYAFLHDKQPELLGDKNNYYIKHLDELDRMAPDKFIIHIVRDGRDTACSYREIKHIDSSHKYKPNLPTDITEIAEEWRVNNLNIFNFYETRDNYILIKYEDILKTPIKALSQILEALQLEFEPEMLDFYKNNQLKQLEPKETVAWKQKTLQPIDAKDIGIYKRKLAKLEIEQFNKTAKDALKLFKYDVKC</sequence>
<dbReference type="Pfam" id="PF13469">
    <property type="entry name" value="Sulfotransfer_3"/>
    <property type="match status" value="1"/>
</dbReference>
<accession>A0A5D0QRU6</accession>
<dbReference type="Proteomes" id="UP000324358">
    <property type="component" value="Unassembled WGS sequence"/>
</dbReference>
<dbReference type="RefSeq" id="WP_066250294.1">
    <property type="nucleotide sequence ID" value="NZ_VSKL01000006.1"/>
</dbReference>
<dbReference type="AlphaFoldDB" id="A0A5D0QRU6"/>
<dbReference type="Gene3D" id="3.40.50.300">
    <property type="entry name" value="P-loop containing nucleotide triphosphate hydrolases"/>
    <property type="match status" value="1"/>
</dbReference>
<dbReference type="PANTHER" id="PTHR10704">
    <property type="entry name" value="CARBOHYDRATE SULFOTRANSFERASE"/>
    <property type="match status" value="1"/>
</dbReference>
<dbReference type="GO" id="GO:0001517">
    <property type="term" value="F:N-acetylglucosamine 6-O-sulfotransferase activity"/>
    <property type="evidence" value="ECO:0007669"/>
    <property type="project" value="TreeGrafter"/>
</dbReference>
<keyword evidence="1" id="KW-0808">Transferase</keyword>
<dbReference type="GO" id="GO:0006044">
    <property type="term" value="P:N-acetylglucosamine metabolic process"/>
    <property type="evidence" value="ECO:0007669"/>
    <property type="project" value="TreeGrafter"/>
</dbReference>
<proteinExistence type="predicted"/>
<name>A0A5D0QRU6_9FLAO</name>
<dbReference type="PANTHER" id="PTHR10704:SF44">
    <property type="entry name" value="LD35051P-RELATED"/>
    <property type="match status" value="1"/>
</dbReference>